<organism evidence="3 4">
    <name type="scientific">Octopus vulgaris</name>
    <name type="common">Common octopus</name>
    <dbReference type="NCBI Taxonomy" id="6645"/>
    <lineage>
        <taxon>Eukaryota</taxon>
        <taxon>Metazoa</taxon>
        <taxon>Spiralia</taxon>
        <taxon>Lophotrochozoa</taxon>
        <taxon>Mollusca</taxon>
        <taxon>Cephalopoda</taxon>
        <taxon>Coleoidea</taxon>
        <taxon>Octopodiformes</taxon>
        <taxon>Octopoda</taxon>
        <taxon>Incirrata</taxon>
        <taxon>Octopodidae</taxon>
        <taxon>Octopus</taxon>
    </lineage>
</organism>
<name>A0AA36BSL1_OCTVU</name>
<dbReference type="EMBL" id="OX597835">
    <property type="protein sequence ID" value="CAI9739137.1"/>
    <property type="molecule type" value="Genomic_DNA"/>
</dbReference>
<gene>
    <name evidence="3" type="ORF">OCTVUL_1B026061</name>
</gene>
<dbReference type="AlphaFoldDB" id="A0AA36BSL1"/>
<protein>
    <submittedName>
        <fullName evidence="3">Uncharacterized protein</fullName>
    </submittedName>
</protein>
<evidence type="ECO:0000256" key="2">
    <source>
        <dbReference type="SAM" id="Phobius"/>
    </source>
</evidence>
<proteinExistence type="predicted"/>
<evidence type="ECO:0000313" key="3">
    <source>
        <dbReference type="EMBL" id="CAI9739137.1"/>
    </source>
</evidence>
<reference evidence="3" key="1">
    <citation type="submission" date="2023-08" db="EMBL/GenBank/DDBJ databases">
        <authorList>
            <person name="Alioto T."/>
            <person name="Alioto T."/>
            <person name="Gomez Garrido J."/>
        </authorList>
    </citation>
    <scope>NUCLEOTIDE SEQUENCE</scope>
</reference>
<keyword evidence="2" id="KW-0472">Membrane</keyword>
<keyword evidence="2" id="KW-0812">Transmembrane</keyword>
<accession>A0AA36BSL1</accession>
<keyword evidence="2" id="KW-1133">Transmembrane helix</keyword>
<feature type="compositionally biased region" description="Polar residues" evidence="1">
    <location>
        <begin position="12"/>
        <end position="24"/>
    </location>
</feature>
<evidence type="ECO:0000313" key="4">
    <source>
        <dbReference type="Proteomes" id="UP001162480"/>
    </source>
</evidence>
<sequence>MTNVLGHEGTSDENPLSHTPTKLPSQMEKPGTQGNDDTCPASNTTTEDQRAVIHIRYTYRGDNIVTIQIIAIDVVAKPTITTARVVTVYLILFKKLFSLVLLVVVVVSFRGGVWADGIVVVIRIHERERHFKTKC</sequence>
<dbReference type="Proteomes" id="UP001162480">
    <property type="component" value="Chromosome 22"/>
</dbReference>
<keyword evidence="4" id="KW-1185">Reference proteome</keyword>
<feature type="region of interest" description="Disordered" evidence="1">
    <location>
        <begin position="1"/>
        <end position="45"/>
    </location>
</feature>
<evidence type="ECO:0000256" key="1">
    <source>
        <dbReference type="SAM" id="MobiDB-lite"/>
    </source>
</evidence>
<feature type="transmembrane region" description="Helical" evidence="2">
    <location>
        <begin position="96"/>
        <end position="122"/>
    </location>
</feature>
<feature type="compositionally biased region" description="Polar residues" evidence="1">
    <location>
        <begin position="32"/>
        <end position="45"/>
    </location>
</feature>